<evidence type="ECO:0000313" key="2">
    <source>
        <dbReference type="Proteomes" id="UP000473470"/>
    </source>
</evidence>
<reference evidence="1 2" key="1">
    <citation type="submission" date="2019-09" db="EMBL/GenBank/DDBJ databases">
        <title>Draft genome sequences of 48 bacterial type strains from the CCUG.</title>
        <authorList>
            <person name="Tunovic T."/>
            <person name="Pineiro-Iglesias B."/>
            <person name="Unosson C."/>
            <person name="Inganas E."/>
            <person name="Ohlen M."/>
            <person name="Cardew S."/>
            <person name="Jensie-Markopoulos S."/>
            <person name="Salva-Serra F."/>
            <person name="Jaen-Luchoro D."/>
            <person name="Karlsson R."/>
            <person name="Svensson-Stadler L."/>
            <person name="Chun J."/>
            <person name="Moore E."/>
        </authorList>
    </citation>
    <scope>NUCLEOTIDE SEQUENCE [LARGE SCALE GENOMIC DNA]</scope>
    <source>
        <strain evidence="1 2">CCUG 65686</strain>
    </source>
</reference>
<organism evidence="1 2">
    <name type="scientific">Burkholderia stagnalis</name>
    <dbReference type="NCBI Taxonomy" id="1503054"/>
    <lineage>
        <taxon>Bacteria</taxon>
        <taxon>Pseudomonadati</taxon>
        <taxon>Pseudomonadota</taxon>
        <taxon>Betaproteobacteria</taxon>
        <taxon>Burkholderiales</taxon>
        <taxon>Burkholderiaceae</taxon>
        <taxon>Burkholderia</taxon>
        <taxon>Burkholderia cepacia complex</taxon>
    </lineage>
</organism>
<gene>
    <name evidence="1" type="ORF">F7R25_05250</name>
</gene>
<name>A0A6L3N3N5_9BURK</name>
<comment type="caution">
    <text evidence="1">The sequence shown here is derived from an EMBL/GenBank/DDBJ whole genome shotgun (WGS) entry which is preliminary data.</text>
</comment>
<proteinExistence type="predicted"/>
<dbReference type="EMBL" id="VZOK01000005">
    <property type="protein sequence ID" value="KAB0640436.1"/>
    <property type="molecule type" value="Genomic_DNA"/>
</dbReference>
<dbReference type="AlphaFoldDB" id="A0A6L3N3N5"/>
<accession>A0A6L3N3N5</accession>
<dbReference type="RefSeq" id="WP_150998580.1">
    <property type="nucleotide sequence ID" value="NZ_CABVPM010000011.1"/>
</dbReference>
<dbReference type="Proteomes" id="UP000473470">
    <property type="component" value="Unassembled WGS sequence"/>
</dbReference>
<sequence>MSFHLAVGGGRHCTLYSRVEYRSCCPVGAPGETAGKTLIESAVAGDLARDTAQLARLCDFLRNCHVGHDAQRTEPLPLLRALQHAVSGGDVIAVVEPLRSSGVPSRIADDGPRPRSITFTPSQIFRRAVARPAVGRQLPSSGWKRLRAQDGIAIWFANPGDVLPDGTIAKPLGSAQAFEYSRDEPTGDAMALAGIDRGDLYACDVISAECKGSVLREFPSQYLGTTLNDIQSDARNGVKDARKALKLLNDNRFKK</sequence>
<evidence type="ECO:0000313" key="1">
    <source>
        <dbReference type="EMBL" id="KAB0640436.1"/>
    </source>
</evidence>
<protein>
    <submittedName>
        <fullName evidence="1">Uncharacterized protein</fullName>
    </submittedName>
</protein>